<dbReference type="RefSeq" id="WP_229781363.1">
    <property type="nucleotide sequence ID" value="NZ_BMQG01000032.1"/>
</dbReference>
<dbReference type="GO" id="GO:0016887">
    <property type="term" value="F:ATP hydrolysis activity"/>
    <property type="evidence" value="ECO:0007669"/>
    <property type="project" value="InterPro"/>
</dbReference>
<dbReference type="PANTHER" id="PTHR43119:SF1">
    <property type="entry name" value="ABC TRANSPORTER DOMAIN-CONTAINING PROTEIN"/>
    <property type="match status" value="1"/>
</dbReference>
<keyword evidence="1" id="KW-0547">Nucleotide-binding</keyword>
<dbReference type="GO" id="GO:0005524">
    <property type="term" value="F:ATP binding"/>
    <property type="evidence" value="ECO:0007669"/>
    <property type="project" value="UniProtKB-KW"/>
</dbReference>
<sequence length="213" mass="23221">MALLEARHLHRHVAGRLLWQRVGFTLEPGQCLLLVGPSGSGKSLLLRALAGLDPLEGGEVTFRGQAQQSWCMPAYRAQVMYLPQRAVLVGETVADALRHPFSLSVHSGLTFPKQDARNLLRDLGRRDDVLEQTTANLSGGEAQLVALTRALLLCPSVLLLDEATSALDVDATHQVEALLRDWVQEGERAVIMVSHDPEQRERLATAVLALGAQ</sequence>
<keyword evidence="2 4" id="KW-0067">ATP-binding</keyword>
<protein>
    <submittedName>
        <fullName evidence="4">ABC transporter ATP-binding protein</fullName>
    </submittedName>
</protein>
<evidence type="ECO:0000256" key="2">
    <source>
        <dbReference type="ARBA" id="ARBA00022840"/>
    </source>
</evidence>
<accession>A0A8H9GW23</accession>
<dbReference type="PANTHER" id="PTHR43119">
    <property type="entry name" value="ABC TRANSPORT PROTEIN ATP-BINDING COMPONENT-RELATED"/>
    <property type="match status" value="1"/>
</dbReference>
<evidence type="ECO:0000313" key="5">
    <source>
        <dbReference type="Proteomes" id="UP000600547"/>
    </source>
</evidence>
<comment type="caution">
    <text evidence="4">The sequence shown here is derived from an EMBL/GenBank/DDBJ whole genome shotgun (WGS) entry which is preliminary data.</text>
</comment>
<dbReference type="Gene3D" id="3.40.50.300">
    <property type="entry name" value="P-loop containing nucleotide triphosphate hydrolases"/>
    <property type="match status" value="1"/>
</dbReference>
<dbReference type="SUPFAM" id="SSF52540">
    <property type="entry name" value="P-loop containing nucleoside triphosphate hydrolases"/>
    <property type="match status" value="1"/>
</dbReference>
<feature type="domain" description="ABC transporter" evidence="3">
    <location>
        <begin position="4"/>
        <end position="213"/>
    </location>
</feature>
<gene>
    <name evidence="4" type="ORF">GCM10008956_39320</name>
</gene>
<dbReference type="Pfam" id="PF00005">
    <property type="entry name" value="ABC_tran"/>
    <property type="match status" value="1"/>
</dbReference>
<dbReference type="Proteomes" id="UP000600547">
    <property type="component" value="Unassembled WGS sequence"/>
</dbReference>
<evidence type="ECO:0000313" key="4">
    <source>
        <dbReference type="EMBL" id="GGM59790.1"/>
    </source>
</evidence>
<evidence type="ECO:0000259" key="3">
    <source>
        <dbReference type="PROSITE" id="PS50893"/>
    </source>
</evidence>
<organism evidence="4 5">
    <name type="scientific">Deinococcus arenae</name>
    <dbReference type="NCBI Taxonomy" id="1452751"/>
    <lineage>
        <taxon>Bacteria</taxon>
        <taxon>Thermotogati</taxon>
        <taxon>Deinococcota</taxon>
        <taxon>Deinococci</taxon>
        <taxon>Deinococcales</taxon>
        <taxon>Deinococcaceae</taxon>
        <taxon>Deinococcus</taxon>
    </lineage>
</organism>
<name>A0A8H9GW23_9DEIO</name>
<proteinExistence type="predicted"/>
<keyword evidence="5" id="KW-1185">Reference proteome</keyword>
<dbReference type="AlphaFoldDB" id="A0A8H9GW23"/>
<dbReference type="InterPro" id="IPR003593">
    <property type="entry name" value="AAA+_ATPase"/>
</dbReference>
<dbReference type="PROSITE" id="PS50893">
    <property type="entry name" value="ABC_TRANSPORTER_2"/>
    <property type="match status" value="1"/>
</dbReference>
<dbReference type="InterPro" id="IPR003439">
    <property type="entry name" value="ABC_transporter-like_ATP-bd"/>
</dbReference>
<evidence type="ECO:0000256" key="1">
    <source>
        <dbReference type="ARBA" id="ARBA00022741"/>
    </source>
</evidence>
<reference evidence="5" key="1">
    <citation type="journal article" date="2019" name="Int. J. Syst. Evol. Microbiol.">
        <title>The Global Catalogue of Microorganisms (GCM) 10K type strain sequencing project: providing services to taxonomists for standard genome sequencing and annotation.</title>
        <authorList>
            <consortium name="The Broad Institute Genomics Platform"/>
            <consortium name="The Broad Institute Genome Sequencing Center for Infectious Disease"/>
            <person name="Wu L."/>
            <person name="Ma J."/>
        </authorList>
    </citation>
    <scope>NUCLEOTIDE SEQUENCE [LARGE SCALE GENOMIC DNA]</scope>
    <source>
        <strain evidence="5">JCM 31047</strain>
    </source>
</reference>
<dbReference type="EMBL" id="BMQG01000032">
    <property type="protein sequence ID" value="GGM59790.1"/>
    <property type="molecule type" value="Genomic_DNA"/>
</dbReference>
<dbReference type="InterPro" id="IPR027417">
    <property type="entry name" value="P-loop_NTPase"/>
</dbReference>
<dbReference type="SMART" id="SM00382">
    <property type="entry name" value="AAA"/>
    <property type="match status" value="1"/>
</dbReference>